<dbReference type="AlphaFoldDB" id="A0A8X6P0J6"/>
<proteinExistence type="predicted"/>
<dbReference type="Proteomes" id="UP000887013">
    <property type="component" value="Unassembled WGS sequence"/>
</dbReference>
<protein>
    <submittedName>
        <fullName evidence="1">Uncharacterized protein</fullName>
    </submittedName>
</protein>
<organism evidence="1 2">
    <name type="scientific">Nephila pilipes</name>
    <name type="common">Giant wood spider</name>
    <name type="synonym">Nephila maculata</name>
    <dbReference type="NCBI Taxonomy" id="299642"/>
    <lineage>
        <taxon>Eukaryota</taxon>
        <taxon>Metazoa</taxon>
        <taxon>Ecdysozoa</taxon>
        <taxon>Arthropoda</taxon>
        <taxon>Chelicerata</taxon>
        <taxon>Arachnida</taxon>
        <taxon>Araneae</taxon>
        <taxon>Araneomorphae</taxon>
        <taxon>Entelegynae</taxon>
        <taxon>Araneoidea</taxon>
        <taxon>Nephilidae</taxon>
        <taxon>Nephila</taxon>
    </lineage>
</organism>
<reference evidence="1" key="1">
    <citation type="submission" date="2020-08" db="EMBL/GenBank/DDBJ databases">
        <title>Multicomponent nature underlies the extraordinary mechanical properties of spider dragline silk.</title>
        <authorList>
            <person name="Kono N."/>
            <person name="Nakamura H."/>
            <person name="Mori M."/>
            <person name="Yoshida Y."/>
            <person name="Ohtoshi R."/>
            <person name="Malay A.D."/>
            <person name="Moran D.A.P."/>
            <person name="Tomita M."/>
            <person name="Numata K."/>
            <person name="Arakawa K."/>
        </authorList>
    </citation>
    <scope>NUCLEOTIDE SEQUENCE</scope>
</reference>
<sequence>MVLELVPERNQPHPMDQGIPFERKMQERESEYFPTQVCSIPQVWPSGHASGTLPHHFVEWLFTLSSVKVGEDYKNYCSYYVTESLEVVIRCSEGKRRG</sequence>
<keyword evidence="2" id="KW-1185">Reference proteome</keyword>
<comment type="caution">
    <text evidence="1">The sequence shown here is derived from an EMBL/GenBank/DDBJ whole genome shotgun (WGS) entry which is preliminary data.</text>
</comment>
<name>A0A8X6P0J6_NEPPI</name>
<dbReference type="EMBL" id="BMAW01014870">
    <property type="protein sequence ID" value="GFT40902.1"/>
    <property type="molecule type" value="Genomic_DNA"/>
</dbReference>
<evidence type="ECO:0000313" key="2">
    <source>
        <dbReference type="Proteomes" id="UP000887013"/>
    </source>
</evidence>
<evidence type="ECO:0000313" key="1">
    <source>
        <dbReference type="EMBL" id="GFT40902.1"/>
    </source>
</evidence>
<gene>
    <name evidence="1" type="ORF">NPIL_264851</name>
</gene>
<accession>A0A8X6P0J6</accession>